<accession>A0A5E4LUL4</accession>
<protein>
    <recommendedName>
        <fullName evidence="1">S-layer protein outer domain-containing protein</fullName>
    </recommendedName>
</protein>
<dbReference type="AlphaFoldDB" id="A0A5E4LUL4"/>
<comment type="caution">
    <text evidence="2">The sequence shown here is derived from an EMBL/GenBank/DDBJ whole genome shotgun (WGS) entry which is preliminary data.</text>
</comment>
<dbReference type="InterPro" id="IPR022651">
    <property type="entry name" value="S_layer_C"/>
</dbReference>
<dbReference type="Proteomes" id="UP000789941">
    <property type="component" value="Unassembled WGS sequence"/>
</dbReference>
<gene>
    <name evidence="2" type="ORF">LFW2832_01098</name>
</gene>
<proteinExistence type="predicted"/>
<sequence>MKVNLKKIGAIVAGATILASSAAFAGLMFGSTTLVDANGAPVAKVVVGSKAMPSDGVAAALIAGKMVSEAYKSATLTAQVSGTAACTASGEGSGTCAISNEKAKLEITVPNSVAAGTWTGDNLIGDYLNRDLLDRIGHDSSSNDIYALGGSDTAENANPFTDGTVGGNIGPSEEALFRVDGNMFSPFAPATLTDPDSSNTYVEQQNLWLVGDNHYDGDLNDVVGRLDFLAYTLKFDGPGSEELGIPYCTKANVSDDFTSCTEDYRTASHKVKVKFLGEDWIISQMELPGGSIENEYQLTEGGAVWLAKEAVSGILNQGESLPIDGLKFQLDDLEAHGDTTSAILSVLDANGNVLKKDKVDPATTKEFNINGVTYRFHVYKVAPGYTFGAKWADVAIYSKELELRNGDKLDESNNKNNGYMVTLGWKNKGGAVAPKDDPDTLRTIILYSDNIDEISSSGDTVLSPSDYVSIVQDPTAWKLTYKGLDLASSDRVNLKFLLKSSDKTISESIGPYNESGGNTQVNCSIEAPFMEVKSDDAASVFTSDRTDGPGGTLSDNSFYVVLASATCGGNAAPAFDVAAGTVFMRVSSAGDYGYLEYGSGGLEVEYAKVGDGDTDFNVSSTTPGGMIAIQNYTDVTCTDGLIGELINTSSPMADCTPNDGADTPVFLFGVSEKAGPDEFADYWTAAVANIDTANPNDASFDIDVAAGGVDLITGDKELGYFYAGPVTNQWTNAKAEVGYISERGSKLSSMDKSAITLAMAHKLAHAEWFLASAGTTAADSTKTVVTLGEGESTTVSGVTVKVLEITETVGACSAAGGAPACTADMAGVSAVIMPNNAPSVAVAMPYTGSYGNLVILDSDAVGVNTLVSVGGDKVNSVTAGLLQGTPVDWSAEKKVVREVVQGSKIVVAGKDASDTLEAANDFLAQVKKV</sequence>
<evidence type="ECO:0000313" key="3">
    <source>
        <dbReference type="Proteomes" id="UP000789941"/>
    </source>
</evidence>
<name>A0A5E4LUL4_9ARCH</name>
<evidence type="ECO:0000313" key="2">
    <source>
        <dbReference type="EMBL" id="VVC04758.1"/>
    </source>
</evidence>
<reference evidence="2 3" key="1">
    <citation type="submission" date="2019-08" db="EMBL/GenBank/DDBJ databases">
        <authorList>
            <person name="Vazquez-Campos X."/>
        </authorList>
    </citation>
    <scope>NUCLEOTIDE SEQUENCE [LARGE SCALE GENOMIC DNA]</scope>
    <source>
        <strain evidence="2">LFW-283_2</strain>
    </source>
</reference>
<evidence type="ECO:0000259" key="1">
    <source>
        <dbReference type="Pfam" id="PF05124"/>
    </source>
</evidence>
<feature type="domain" description="S-layer protein outer" evidence="1">
    <location>
        <begin position="37"/>
        <end position="924"/>
    </location>
</feature>
<dbReference type="Pfam" id="PF05124">
    <property type="entry name" value="S_layer_C"/>
    <property type="match status" value="1"/>
</dbReference>
<dbReference type="EMBL" id="CABMJJ010000011">
    <property type="protein sequence ID" value="VVC04758.1"/>
    <property type="molecule type" value="Genomic_DNA"/>
</dbReference>
<organism evidence="2 3">
    <name type="scientific">Candidatus Bilamarchaeum dharawalense</name>
    <dbReference type="NCBI Taxonomy" id="2885759"/>
    <lineage>
        <taxon>Archaea</taxon>
        <taxon>Candidatus Micrarchaeota</taxon>
        <taxon>Candidatus Micrarchaeia</taxon>
        <taxon>Candidatus Anstonellales</taxon>
        <taxon>Candidatus Bilamarchaeaceae</taxon>
        <taxon>Candidatus Bilamarchaeum</taxon>
    </lineage>
</organism>